<dbReference type="RefSeq" id="WP_069959215.1">
    <property type="nucleotide sequence ID" value="NZ_MCGG01000068.1"/>
</dbReference>
<dbReference type="EMBL" id="MCGG01000068">
    <property type="protein sequence ID" value="OEJ64571.1"/>
    <property type="molecule type" value="Genomic_DNA"/>
</dbReference>
<protein>
    <submittedName>
        <fullName evidence="1">Uncharacterized protein</fullName>
    </submittedName>
</protein>
<dbReference type="STRING" id="28181.BEN30_16210"/>
<reference evidence="2" key="1">
    <citation type="submission" date="2016-07" db="EMBL/GenBank/DDBJ databases">
        <authorList>
            <person name="Florea S."/>
            <person name="Webb J.S."/>
            <person name="Jaromczyk J."/>
            <person name="Schardl C.L."/>
        </authorList>
    </citation>
    <scope>NUCLEOTIDE SEQUENCE [LARGE SCALE GENOMIC DNA]</scope>
    <source>
        <strain evidence="2">MV-1</strain>
    </source>
</reference>
<sequence length="266" mass="29968">MIPEYILHLCSQFNDLLNIWGVACLGVNNLGGVGVLGVRGSFVTYCLDKKAGKKTPDQRHKEMRMFLRRIGGEFRHEITEKGGSRSDLLNEIDKAPYSSDPWILIASGWEDIAHPKAARMLVENNIPVLLFPDTDDIMDFQFDESRYVFGGPIVDKTTATKFLLQSYLHGITSKISKESPFSLTNINSTKEAVEFASKIWTDIKNVALEDSERDQSKIAYTLTKRGFRSINGKPITQPLVSRYIKRAGKIDEWAALDLQIKLGIKL</sequence>
<proteinExistence type="predicted"/>
<keyword evidence="2" id="KW-1185">Reference proteome</keyword>
<dbReference type="Proteomes" id="UP000095347">
    <property type="component" value="Unassembled WGS sequence"/>
</dbReference>
<name>A0A1E5Q4E0_9PROT</name>
<comment type="caution">
    <text evidence="1">The sequence shown here is derived from an EMBL/GenBank/DDBJ whole genome shotgun (WGS) entry which is preliminary data.</text>
</comment>
<accession>A0A1E5Q4E0</accession>
<organism evidence="1 2">
    <name type="scientific">Magnetovibrio blakemorei</name>
    <dbReference type="NCBI Taxonomy" id="28181"/>
    <lineage>
        <taxon>Bacteria</taxon>
        <taxon>Pseudomonadati</taxon>
        <taxon>Pseudomonadota</taxon>
        <taxon>Alphaproteobacteria</taxon>
        <taxon>Rhodospirillales</taxon>
        <taxon>Magnetovibrionaceae</taxon>
        <taxon>Magnetovibrio</taxon>
    </lineage>
</organism>
<evidence type="ECO:0000313" key="1">
    <source>
        <dbReference type="EMBL" id="OEJ64571.1"/>
    </source>
</evidence>
<dbReference type="AlphaFoldDB" id="A0A1E5Q4E0"/>
<evidence type="ECO:0000313" key="2">
    <source>
        <dbReference type="Proteomes" id="UP000095347"/>
    </source>
</evidence>
<gene>
    <name evidence="1" type="ORF">BEN30_16210</name>
</gene>